<evidence type="ECO:0000256" key="2">
    <source>
        <dbReference type="ARBA" id="ARBA00023180"/>
    </source>
</evidence>
<feature type="domain" description="VWFD" evidence="5">
    <location>
        <begin position="44"/>
        <end position="228"/>
    </location>
</feature>
<dbReference type="GO" id="GO:0005615">
    <property type="term" value="C:extracellular space"/>
    <property type="evidence" value="ECO:0007669"/>
    <property type="project" value="TreeGrafter"/>
</dbReference>
<dbReference type="Pfam" id="PF00094">
    <property type="entry name" value="VWD"/>
    <property type="match status" value="1"/>
</dbReference>
<dbReference type="Proteomes" id="UP001152320">
    <property type="component" value="Chromosome 13"/>
</dbReference>
<evidence type="ECO:0000256" key="3">
    <source>
        <dbReference type="SAM" id="MobiDB-lite"/>
    </source>
</evidence>
<proteinExistence type="predicted"/>
<keyword evidence="1" id="KW-1015">Disulfide bond</keyword>
<gene>
    <name evidence="6" type="ORF">HOLleu_27663</name>
</gene>
<name>A0A9Q1BQS3_HOLLE</name>
<evidence type="ECO:0000256" key="4">
    <source>
        <dbReference type="SAM" id="SignalP"/>
    </source>
</evidence>
<feature type="chain" id="PRO_5040144600" evidence="4">
    <location>
        <begin position="25"/>
        <end position="272"/>
    </location>
</feature>
<feature type="region of interest" description="Disordered" evidence="3">
    <location>
        <begin position="204"/>
        <end position="272"/>
    </location>
</feature>
<feature type="signal peptide" evidence="4">
    <location>
        <begin position="1"/>
        <end position="24"/>
    </location>
</feature>
<comment type="caution">
    <text evidence="6">The sequence shown here is derived from an EMBL/GenBank/DDBJ whole genome shotgun (WGS) entry which is preliminary data.</text>
</comment>
<dbReference type="PANTHER" id="PTHR11339">
    <property type="entry name" value="EXTRACELLULAR MATRIX GLYCOPROTEIN RELATED"/>
    <property type="match status" value="1"/>
</dbReference>
<dbReference type="EMBL" id="JAIZAY010000013">
    <property type="protein sequence ID" value="KAJ8031060.1"/>
    <property type="molecule type" value="Genomic_DNA"/>
</dbReference>
<dbReference type="AlphaFoldDB" id="A0A9Q1BQS3"/>
<dbReference type="OrthoDB" id="6019304at2759"/>
<feature type="compositionally biased region" description="Basic residues" evidence="3">
    <location>
        <begin position="205"/>
        <end position="221"/>
    </location>
</feature>
<dbReference type="InterPro" id="IPR001846">
    <property type="entry name" value="VWF_type-D"/>
</dbReference>
<dbReference type="InterPro" id="IPR050780">
    <property type="entry name" value="Mucin_vWF_Thrombospondin_sf"/>
</dbReference>
<dbReference type="PANTHER" id="PTHR11339:SF404">
    <property type="entry name" value="MUCIN-19"/>
    <property type="match status" value="1"/>
</dbReference>
<dbReference type="SMART" id="SM00216">
    <property type="entry name" value="VWD"/>
    <property type="match status" value="1"/>
</dbReference>
<protein>
    <submittedName>
        <fullName evidence="6">IgGFc-binding protein</fullName>
    </submittedName>
</protein>
<organism evidence="6 7">
    <name type="scientific">Holothuria leucospilota</name>
    <name type="common">Black long sea cucumber</name>
    <name type="synonym">Mertensiothuria leucospilota</name>
    <dbReference type="NCBI Taxonomy" id="206669"/>
    <lineage>
        <taxon>Eukaryota</taxon>
        <taxon>Metazoa</taxon>
        <taxon>Echinodermata</taxon>
        <taxon>Eleutherozoa</taxon>
        <taxon>Echinozoa</taxon>
        <taxon>Holothuroidea</taxon>
        <taxon>Aspidochirotacea</taxon>
        <taxon>Aspidochirotida</taxon>
        <taxon>Holothuriidae</taxon>
        <taxon>Holothuria</taxon>
    </lineage>
</organism>
<evidence type="ECO:0000256" key="1">
    <source>
        <dbReference type="ARBA" id="ARBA00023157"/>
    </source>
</evidence>
<keyword evidence="4" id="KW-0732">Signal</keyword>
<keyword evidence="7" id="KW-1185">Reference proteome</keyword>
<keyword evidence="2" id="KW-0325">Glycoprotein</keyword>
<dbReference type="PROSITE" id="PS51233">
    <property type="entry name" value="VWFD"/>
    <property type="match status" value="1"/>
</dbReference>
<evidence type="ECO:0000259" key="5">
    <source>
        <dbReference type="PROSITE" id="PS51233"/>
    </source>
</evidence>
<feature type="compositionally biased region" description="Gly residues" evidence="3">
    <location>
        <begin position="231"/>
        <end position="241"/>
    </location>
</feature>
<reference evidence="6" key="1">
    <citation type="submission" date="2021-10" db="EMBL/GenBank/DDBJ databases">
        <title>Tropical sea cucumber genome reveals ecological adaptation and Cuvierian tubules defense mechanism.</title>
        <authorList>
            <person name="Chen T."/>
        </authorList>
    </citation>
    <scope>NUCLEOTIDE SEQUENCE</scope>
    <source>
        <strain evidence="6">Nanhai2018</strain>
        <tissue evidence="6">Muscle</tissue>
    </source>
</reference>
<accession>A0A9Q1BQS3</accession>
<evidence type="ECO:0000313" key="6">
    <source>
        <dbReference type="EMBL" id="KAJ8031060.1"/>
    </source>
</evidence>
<sequence>MMEAKLILVPVCLFVAVCISGVTTHCVDEKYDYNCDFLDKEEYGVCCIRGDPHITTWDGCRYRFTGDCSYTLVDFCENQNPLQINAIFRERAKNSSQTYASAVSVVIDGKTYTLSEDGVFIDTVLQEEDDLPYAKDGNNVEIFQGNDHICVLRVCDQNEELIFRVGYNKKYHIIKIFASRDDFFEQLCGMCGFYNDKDTDDFKTSKNKVKSTTRSRGRRRRMTTDSESKTEGGGGGGGGGATESSNKKKSSKMGKTVQDFGERWKIDGSCSK</sequence>
<evidence type="ECO:0000313" key="7">
    <source>
        <dbReference type="Proteomes" id="UP001152320"/>
    </source>
</evidence>
<dbReference type="GO" id="GO:0031012">
    <property type="term" value="C:extracellular matrix"/>
    <property type="evidence" value="ECO:0007669"/>
    <property type="project" value="TreeGrafter"/>
</dbReference>